<keyword evidence="1" id="KW-1133">Transmembrane helix</keyword>
<dbReference type="RefSeq" id="XP_033519592.1">
    <property type="nucleotide sequence ID" value="XM_033666939.1"/>
</dbReference>
<dbReference type="GeneID" id="54407371"/>
<keyword evidence="3" id="KW-1185">Reference proteome</keyword>
<keyword evidence="1" id="KW-0472">Membrane</keyword>
<name>A0A6A6A073_9PLEO</name>
<reference evidence="2" key="1">
    <citation type="journal article" date="2020" name="Stud. Mycol.">
        <title>101 Dothideomycetes genomes: a test case for predicting lifestyles and emergence of pathogens.</title>
        <authorList>
            <person name="Haridas S."/>
            <person name="Albert R."/>
            <person name="Binder M."/>
            <person name="Bloem J."/>
            <person name="Labutti K."/>
            <person name="Salamov A."/>
            <person name="Andreopoulos B."/>
            <person name="Baker S."/>
            <person name="Barry K."/>
            <person name="Bills G."/>
            <person name="Bluhm B."/>
            <person name="Cannon C."/>
            <person name="Castanera R."/>
            <person name="Culley D."/>
            <person name="Daum C."/>
            <person name="Ezra D."/>
            <person name="Gonzalez J."/>
            <person name="Henrissat B."/>
            <person name="Kuo A."/>
            <person name="Liang C."/>
            <person name="Lipzen A."/>
            <person name="Lutzoni F."/>
            <person name="Magnuson J."/>
            <person name="Mondo S."/>
            <person name="Nolan M."/>
            <person name="Ohm R."/>
            <person name="Pangilinan J."/>
            <person name="Park H.-J."/>
            <person name="Ramirez L."/>
            <person name="Alfaro M."/>
            <person name="Sun H."/>
            <person name="Tritt A."/>
            <person name="Yoshinaga Y."/>
            <person name="Zwiers L.-H."/>
            <person name="Turgeon B."/>
            <person name="Goodwin S."/>
            <person name="Spatafora J."/>
            <person name="Crous P."/>
            <person name="Grigoriev I."/>
        </authorList>
    </citation>
    <scope>NUCLEOTIDE SEQUENCE</scope>
    <source>
        <strain evidence="2">CBS 119687</strain>
    </source>
</reference>
<sequence length="243" mass="27684">MNAPPPLTIEEVLMIFLLIFEVAVYSLPTHAVSGIHISADMKLIKIWYDHDAPRDVNNIHAFPPGLAHLAPVLAKKDLCDTFCALMGPYVQPILQELFGATVRVIQFIPRPALQIIQNEHDLQPRAHTVLEVTMNDGRVLFMDGTSEQFGWDRDSTWLRPMSDVVAYHMHTAEGFNYLTEAELEEDHALVLVADQGYWVFAAEKMEEAIGELDWEVLREMVRNEREEYVKALATAKFQEVIQV</sequence>
<dbReference type="EMBL" id="ML977517">
    <property type="protein sequence ID" value="KAF2125200.1"/>
    <property type="molecule type" value="Genomic_DNA"/>
</dbReference>
<gene>
    <name evidence="2" type="ORF">P153DRAFT_360789</name>
</gene>
<protein>
    <submittedName>
        <fullName evidence="2">Uncharacterized protein</fullName>
    </submittedName>
</protein>
<dbReference type="Proteomes" id="UP000799771">
    <property type="component" value="Unassembled WGS sequence"/>
</dbReference>
<keyword evidence="1" id="KW-0812">Transmembrane</keyword>
<proteinExistence type="predicted"/>
<dbReference type="OrthoDB" id="3789784at2759"/>
<evidence type="ECO:0000313" key="2">
    <source>
        <dbReference type="EMBL" id="KAF2125200.1"/>
    </source>
</evidence>
<accession>A0A6A6A073</accession>
<organism evidence="2 3">
    <name type="scientific">Dothidotthia symphoricarpi CBS 119687</name>
    <dbReference type="NCBI Taxonomy" id="1392245"/>
    <lineage>
        <taxon>Eukaryota</taxon>
        <taxon>Fungi</taxon>
        <taxon>Dikarya</taxon>
        <taxon>Ascomycota</taxon>
        <taxon>Pezizomycotina</taxon>
        <taxon>Dothideomycetes</taxon>
        <taxon>Pleosporomycetidae</taxon>
        <taxon>Pleosporales</taxon>
        <taxon>Dothidotthiaceae</taxon>
        <taxon>Dothidotthia</taxon>
    </lineage>
</organism>
<feature type="transmembrane region" description="Helical" evidence="1">
    <location>
        <begin position="12"/>
        <end position="35"/>
    </location>
</feature>
<dbReference type="AlphaFoldDB" id="A0A6A6A073"/>
<evidence type="ECO:0000256" key="1">
    <source>
        <dbReference type="SAM" id="Phobius"/>
    </source>
</evidence>
<evidence type="ECO:0000313" key="3">
    <source>
        <dbReference type="Proteomes" id="UP000799771"/>
    </source>
</evidence>